<name>A0AAD7URE5_9FUNG</name>
<accession>A0AAD7URE5</accession>
<gene>
    <name evidence="2" type="ORF">O0I10_012245</name>
</gene>
<comment type="caution">
    <text evidence="2">The sequence shown here is derived from an EMBL/GenBank/DDBJ whole genome shotgun (WGS) entry which is preliminary data.</text>
</comment>
<dbReference type="SUPFAM" id="SSF53098">
    <property type="entry name" value="Ribonuclease H-like"/>
    <property type="match status" value="1"/>
</dbReference>
<feature type="domain" description="Integrase catalytic" evidence="1">
    <location>
        <begin position="1"/>
        <end position="49"/>
    </location>
</feature>
<dbReference type="Gene3D" id="3.30.420.10">
    <property type="entry name" value="Ribonuclease H-like superfamily/Ribonuclease H"/>
    <property type="match status" value="1"/>
</dbReference>
<dbReference type="RefSeq" id="XP_058337051.1">
    <property type="nucleotide sequence ID" value="XM_058492188.1"/>
</dbReference>
<evidence type="ECO:0000259" key="1">
    <source>
        <dbReference type="PROSITE" id="PS50994"/>
    </source>
</evidence>
<dbReference type="GeneID" id="83219629"/>
<dbReference type="GO" id="GO:0015074">
    <property type="term" value="P:DNA integration"/>
    <property type="evidence" value="ECO:0007669"/>
    <property type="project" value="InterPro"/>
</dbReference>
<dbReference type="InterPro" id="IPR001584">
    <property type="entry name" value="Integrase_cat-core"/>
</dbReference>
<dbReference type="GO" id="GO:0003676">
    <property type="term" value="F:nucleic acid binding"/>
    <property type="evidence" value="ECO:0007669"/>
    <property type="project" value="InterPro"/>
</dbReference>
<dbReference type="InterPro" id="IPR012337">
    <property type="entry name" value="RNaseH-like_sf"/>
</dbReference>
<protein>
    <recommendedName>
        <fullName evidence="1">Integrase catalytic domain-containing protein</fullName>
    </recommendedName>
</protein>
<keyword evidence="3" id="KW-1185">Reference proteome</keyword>
<dbReference type="GO" id="GO:0005634">
    <property type="term" value="C:nucleus"/>
    <property type="evidence" value="ECO:0007669"/>
    <property type="project" value="UniProtKB-ARBA"/>
</dbReference>
<evidence type="ECO:0000313" key="3">
    <source>
        <dbReference type="Proteomes" id="UP001234581"/>
    </source>
</evidence>
<proteinExistence type="predicted"/>
<evidence type="ECO:0000313" key="2">
    <source>
        <dbReference type="EMBL" id="KAJ8652137.1"/>
    </source>
</evidence>
<dbReference type="EMBL" id="JARTCD010000117">
    <property type="protein sequence ID" value="KAJ8652137.1"/>
    <property type="molecule type" value="Genomic_DNA"/>
</dbReference>
<dbReference type="Proteomes" id="UP001234581">
    <property type="component" value="Unassembled WGS sequence"/>
</dbReference>
<sequence length="126" mass="14113">MNEILTDRGSNFMSKVLADYLGRLKVKHKLTSAFHPRTNAKAEHAMPALFLVVFINTVPLVSVLFPDSDTTLEQAAQGRVPAVRELRKVRAIAEQRLKDNAARDKTRWDAHMKPQVFAVGDHAHAT</sequence>
<reference evidence="2 3" key="1">
    <citation type="submission" date="2023-03" db="EMBL/GenBank/DDBJ databases">
        <title>Genome sequence of Lichtheimia ornata CBS 291.66.</title>
        <authorList>
            <person name="Mohabir J.T."/>
            <person name="Shea T.P."/>
            <person name="Kurbessoian T."/>
            <person name="Berby B."/>
            <person name="Fontaine J."/>
            <person name="Livny J."/>
            <person name="Gnirke A."/>
            <person name="Stajich J.E."/>
            <person name="Cuomo C.A."/>
        </authorList>
    </citation>
    <scope>NUCLEOTIDE SEQUENCE [LARGE SCALE GENOMIC DNA]</scope>
    <source>
        <strain evidence="2">CBS 291.66</strain>
    </source>
</reference>
<dbReference type="PROSITE" id="PS50994">
    <property type="entry name" value="INTEGRASE"/>
    <property type="match status" value="1"/>
</dbReference>
<dbReference type="AlphaFoldDB" id="A0AAD7URE5"/>
<organism evidence="2 3">
    <name type="scientific">Lichtheimia ornata</name>
    <dbReference type="NCBI Taxonomy" id="688661"/>
    <lineage>
        <taxon>Eukaryota</taxon>
        <taxon>Fungi</taxon>
        <taxon>Fungi incertae sedis</taxon>
        <taxon>Mucoromycota</taxon>
        <taxon>Mucoromycotina</taxon>
        <taxon>Mucoromycetes</taxon>
        <taxon>Mucorales</taxon>
        <taxon>Lichtheimiaceae</taxon>
        <taxon>Lichtheimia</taxon>
    </lineage>
</organism>
<dbReference type="InterPro" id="IPR036397">
    <property type="entry name" value="RNaseH_sf"/>
</dbReference>